<dbReference type="PROSITE" id="PS50815">
    <property type="entry name" value="HORMA"/>
    <property type="match status" value="1"/>
</dbReference>
<feature type="region of interest" description="Disordered" evidence="6">
    <location>
        <begin position="562"/>
        <end position="584"/>
    </location>
</feature>
<dbReference type="AlphaFoldDB" id="A0A0P4WHN3"/>
<dbReference type="InterPro" id="IPR003511">
    <property type="entry name" value="HORMA_dom"/>
</dbReference>
<feature type="domain" description="HORMA" evidence="7">
    <location>
        <begin position="28"/>
        <end position="226"/>
    </location>
</feature>
<feature type="compositionally biased region" description="Polar residues" evidence="6">
    <location>
        <begin position="488"/>
        <end position="509"/>
    </location>
</feature>
<keyword evidence="3" id="KW-0158">Chromosome</keyword>
<proteinExistence type="predicted"/>
<evidence type="ECO:0000256" key="4">
    <source>
        <dbReference type="ARBA" id="ARBA00023242"/>
    </source>
</evidence>
<evidence type="ECO:0000259" key="7">
    <source>
        <dbReference type="PROSITE" id="PS50815"/>
    </source>
</evidence>
<accession>A0A0P4WHN3</accession>
<keyword evidence="5" id="KW-0469">Meiosis</keyword>
<dbReference type="SUPFAM" id="SSF56019">
    <property type="entry name" value="The spindle assembly checkpoint protein mad2"/>
    <property type="match status" value="1"/>
</dbReference>
<feature type="compositionally biased region" description="Basic residues" evidence="6">
    <location>
        <begin position="645"/>
        <end position="657"/>
    </location>
</feature>
<evidence type="ECO:0000256" key="3">
    <source>
        <dbReference type="ARBA" id="ARBA00022454"/>
    </source>
</evidence>
<evidence type="ECO:0000256" key="2">
    <source>
        <dbReference type="ARBA" id="ARBA00004286"/>
    </source>
</evidence>
<feature type="region of interest" description="Disordered" evidence="6">
    <location>
        <begin position="281"/>
        <end position="304"/>
    </location>
</feature>
<dbReference type="GO" id="GO:0005694">
    <property type="term" value="C:chromosome"/>
    <property type="evidence" value="ECO:0007669"/>
    <property type="project" value="UniProtKB-SubCell"/>
</dbReference>
<dbReference type="Pfam" id="PF02301">
    <property type="entry name" value="HORMA"/>
    <property type="match status" value="1"/>
</dbReference>
<dbReference type="EMBL" id="GDRN01040974">
    <property type="protein sequence ID" value="JAI67126.1"/>
    <property type="molecule type" value="Transcribed_RNA"/>
</dbReference>
<dbReference type="Gene3D" id="3.30.900.10">
    <property type="entry name" value="HORMA domain"/>
    <property type="match status" value="1"/>
</dbReference>
<dbReference type="EMBL" id="GDRN01040972">
    <property type="protein sequence ID" value="JAI67128.1"/>
    <property type="molecule type" value="Transcribed_RNA"/>
</dbReference>
<dbReference type="InterPro" id="IPR013083">
    <property type="entry name" value="Znf_RING/FYVE/PHD"/>
</dbReference>
<dbReference type="Gene3D" id="3.30.40.10">
    <property type="entry name" value="Zinc/RING finger domain, C3HC4 (zinc finger)"/>
    <property type="match status" value="1"/>
</dbReference>
<dbReference type="InterPro" id="IPR011011">
    <property type="entry name" value="Znf_FYVE_PHD"/>
</dbReference>
<dbReference type="PANTHER" id="PTHR48225">
    <property type="entry name" value="HORMA DOMAIN-CONTAINING PROTEIN 1"/>
    <property type="match status" value="1"/>
</dbReference>
<evidence type="ECO:0000256" key="1">
    <source>
        <dbReference type="ARBA" id="ARBA00004123"/>
    </source>
</evidence>
<dbReference type="InterPro" id="IPR036570">
    <property type="entry name" value="HORMA_dom_sf"/>
</dbReference>
<dbReference type="GO" id="GO:0005634">
    <property type="term" value="C:nucleus"/>
    <property type="evidence" value="ECO:0007669"/>
    <property type="project" value="UniProtKB-SubCell"/>
</dbReference>
<name>A0A0P4WHN3_SCYOL</name>
<protein>
    <recommendedName>
        <fullName evidence="7">HORMA domain-containing protein</fullName>
    </recommendedName>
</protein>
<feature type="region of interest" description="Disordered" evidence="6">
    <location>
        <begin position="644"/>
        <end position="665"/>
    </location>
</feature>
<reference evidence="8" key="1">
    <citation type="submission" date="2015-09" db="EMBL/GenBank/DDBJ databases">
        <title>Scylla olivacea transcriptome.</title>
        <authorList>
            <person name="Ikhwanuddin M."/>
        </authorList>
    </citation>
    <scope>NUCLEOTIDE SEQUENCE</scope>
</reference>
<organism evidence="8">
    <name type="scientific">Scylla olivacea</name>
    <name type="common">Orange mud crab</name>
    <name type="synonym">Cancer olivacea</name>
    <dbReference type="NCBI Taxonomy" id="85551"/>
    <lineage>
        <taxon>Eukaryota</taxon>
        <taxon>Metazoa</taxon>
        <taxon>Ecdysozoa</taxon>
        <taxon>Arthropoda</taxon>
        <taxon>Crustacea</taxon>
        <taxon>Multicrustacea</taxon>
        <taxon>Malacostraca</taxon>
        <taxon>Eumalacostraca</taxon>
        <taxon>Eucarida</taxon>
        <taxon>Decapoda</taxon>
        <taxon>Pleocyemata</taxon>
        <taxon>Brachyura</taxon>
        <taxon>Eubrachyura</taxon>
        <taxon>Portunoidea</taxon>
        <taxon>Portunidae</taxon>
        <taxon>Portuninae</taxon>
        <taxon>Scylla</taxon>
    </lineage>
</organism>
<dbReference type="InterPro" id="IPR051294">
    <property type="entry name" value="HORMA_MeioticProgression"/>
</dbReference>
<evidence type="ECO:0000256" key="6">
    <source>
        <dbReference type="SAM" id="MobiDB-lite"/>
    </source>
</evidence>
<dbReference type="GO" id="GO:0051321">
    <property type="term" value="P:meiotic cell cycle"/>
    <property type="evidence" value="ECO:0007669"/>
    <property type="project" value="UniProtKB-KW"/>
</dbReference>
<evidence type="ECO:0000313" key="8">
    <source>
        <dbReference type="EMBL" id="JAI67127.1"/>
    </source>
</evidence>
<keyword evidence="4" id="KW-0539">Nucleus</keyword>
<evidence type="ECO:0000256" key="5">
    <source>
        <dbReference type="ARBA" id="ARBA00023254"/>
    </source>
</evidence>
<comment type="subcellular location">
    <subcellularLocation>
        <location evidence="2">Chromosome</location>
    </subcellularLocation>
    <subcellularLocation>
        <location evidence="1">Nucleus</location>
    </subcellularLocation>
</comment>
<sequence>MATAQRVRSGQITDTWSLVFPAEQKTLQQSEAFVKKLLALGISSITYLRNIFPEGSYHEQHLDGLKLKLLVDDSSCRSSNMVVSWMRGCFQALERKYLKRLTFAILNRDNHREAYETYTYKFRYTDDGPVMTGPGGPEIAARVEDTRKSTQKMLRTILFLTQSMKPLPKNICLSMKLGYYDDMTPRDYEPPCFSPINEPGFTFSSKPVTIKMGNVSTKFHSMKLYVCVEKDAYLTGENSPIECQVKEVTKAEIEEPEFDRKLVRSYYKFCKPLHSSASVSGSAATAGGQNVPHTQSQKDDHLVPTKTLPSYEVESSCNVKTAHSTQEDNSGNSEGENFPVRCPCGVQCDDGLMVLCDICRKWQHGICFGIFLAIDVKDGMHVCEQCATPTQPCTDPTLPQQSELTTFCLFRRTLSLLQDSLAQGVKNTITVARLAHLLGVDISMGTLIFKKLKDEKIVYTKRKINYINSHMMTLKVFTKYLPDHGYTKRSSTQETLDITSQTPQSSKSAANADPDATPDLDLSSIQESSLGPKFRQKTESLNNSLDETVDIVSLSQDVTVGTQNNLPSSRPSFESSQNSTPSEALATAGNTVQMLESQKTQEHLPTTMPLHSGMDVEEGSSELVELQEPSEDLDDEVNKLSLGQKAKRGRGRKKRPMHNTMNLNNFEVHASQDSDILIKNSISQDSEVSKKKRKTSQFVWKK</sequence>
<dbReference type="PANTHER" id="PTHR48225:SF7">
    <property type="entry name" value="MEIOSIS-SPECIFIC PROTEIN HOP1"/>
    <property type="match status" value="1"/>
</dbReference>
<dbReference type="SUPFAM" id="SSF57903">
    <property type="entry name" value="FYVE/PHD zinc finger"/>
    <property type="match status" value="1"/>
</dbReference>
<feature type="region of interest" description="Disordered" evidence="6">
    <location>
        <begin position="488"/>
        <end position="536"/>
    </location>
</feature>
<dbReference type="EMBL" id="GDRN01040973">
    <property type="protein sequence ID" value="JAI67127.1"/>
    <property type="molecule type" value="Transcribed_RNA"/>
</dbReference>
<feature type="region of interest" description="Disordered" evidence="6">
    <location>
        <begin position="596"/>
        <end position="620"/>
    </location>
</feature>